<dbReference type="GO" id="GO:0000462">
    <property type="term" value="P:maturation of SSU-rRNA from tricistronic rRNA transcript (SSU-rRNA, 5.8S rRNA, LSU-rRNA)"/>
    <property type="evidence" value="ECO:0007669"/>
    <property type="project" value="TreeGrafter"/>
</dbReference>
<name>A0A448YNF3_BRENA</name>
<comment type="subcellular location">
    <subcellularLocation>
        <location evidence="1">Nucleus</location>
        <location evidence="1">Nucleolus</location>
    </subcellularLocation>
</comment>
<dbReference type="PROSITE" id="PS51194">
    <property type="entry name" value="HELICASE_CTER"/>
    <property type="match status" value="1"/>
</dbReference>
<dbReference type="InParanoid" id="A0A448YNF3"/>
<evidence type="ECO:0000313" key="14">
    <source>
        <dbReference type="EMBL" id="VEU22417.1"/>
    </source>
</evidence>
<dbReference type="SMART" id="SM00490">
    <property type="entry name" value="HELICc"/>
    <property type="match status" value="1"/>
</dbReference>
<dbReference type="Pfam" id="PF04408">
    <property type="entry name" value="WHD_HA2"/>
    <property type="match status" value="1"/>
</dbReference>
<feature type="region of interest" description="Disordered" evidence="11">
    <location>
        <begin position="641"/>
        <end position="668"/>
    </location>
</feature>
<evidence type="ECO:0000259" key="13">
    <source>
        <dbReference type="PROSITE" id="PS51194"/>
    </source>
</evidence>
<dbReference type="InterPro" id="IPR011545">
    <property type="entry name" value="DEAD/DEAH_box_helicase_dom"/>
</dbReference>
<feature type="compositionally biased region" description="Basic and acidic residues" evidence="11">
    <location>
        <begin position="39"/>
        <end position="61"/>
    </location>
</feature>
<dbReference type="GO" id="GO:0005524">
    <property type="term" value="F:ATP binding"/>
    <property type="evidence" value="ECO:0007669"/>
    <property type="project" value="UniProtKB-KW"/>
</dbReference>
<dbReference type="SUPFAM" id="SSF52540">
    <property type="entry name" value="P-loop containing nucleoside triphosphate hydrolases"/>
    <property type="match status" value="1"/>
</dbReference>
<dbReference type="STRING" id="13370.A0A448YNF3"/>
<dbReference type="OrthoDB" id="10253254at2759"/>
<evidence type="ECO:0000256" key="3">
    <source>
        <dbReference type="ARBA" id="ARBA00012552"/>
    </source>
</evidence>
<evidence type="ECO:0000256" key="9">
    <source>
        <dbReference type="ARBA" id="ARBA00023242"/>
    </source>
</evidence>
<reference evidence="14 15" key="1">
    <citation type="submission" date="2018-12" db="EMBL/GenBank/DDBJ databases">
        <authorList>
            <person name="Tiukova I."/>
            <person name="Dainat J."/>
        </authorList>
    </citation>
    <scope>NUCLEOTIDE SEQUENCE [LARGE SCALE GENOMIC DNA]</scope>
</reference>
<dbReference type="InterPro" id="IPR007502">
    <property type="entry name" value="Helicase-assoc_dom"/>
</dbReference>
<feature type="compositionally biased region" description="Basic residues" evidence="11">
    <location>
        <begin position="202"/>
        <end position="213"/>
    </location>
</feature>
<dbReference type="InterPro" id="IPR011709">
    <property type="entry name" value="DEAD-box_helicase_OB_fold"/>
</dbReference>
<evidence type="ECO:0000256" key="6">
    <source>
        <dbReference type="ARBA" id="ARBA00022806"/>
    </source>
</evidence>
<accession>A0A448YNF3</accession>
<feature type="compositionally biased region" description="Polar residues" evidence="11">
    <location>
        <begin position="182"/>
        <end position="191"/>
    </location>
</feature>
<evidence type="ECO:0000256" key="2">
    <source>
        <dbReference type="ARBA" id="ARBA00008792"/>
    </source>
</evidence>
<dbReference type="SMART" id="SM00487">
    <property type="entry name" value="DEXDc"/>
    <property type="match status" value="1"/>
</dbReference>
<dbReference type="GO" id="GO:0003723">
    <property type="term" value="F:RNA binding"/>
    <property type="evidence" value="ECO:0007669"/>
    <property type="project" value="UniProtKB-KW"/>
</dbReference>
<dbReference type="FunCoup" id="A0A448YNF3">
    <property type="interactions" value="1282"/>
</dbReference>
<evidence type="ECO:0000256" key="1">
    <source>
        <dbReference type="ARBA" id="ARBA00004604"/>
    </source>
</evidence>
<dbReference type="GO" id="GO:1990904">
    <property type="term" value="C:ribonucleoprotein complex"/>
    <property type="evidence" value="ECO:0007669"/>
    <property type="project" value="UniProtKB-ARBA"/>
</dbReference>
<keyword evidence="7" id="KW-0067">ATP-binding</keyword>
<dbReference type="AlphaFoldDB" id="A0A448YNF3"/>
<evidence type="ECO:0000259" key="12">
    <source>
        <dbReference type="PROSITE" id="PS51192"/>
    </source>
</evidence>
<dbReference type="FunFam" id="3.40.50.300:FF:003770">
    <property type="entry name" value="ATP-dependent RNA helicase DHR1, putative"/>
    <property type="match status" value="1"/>
</dbReference>
<feature type="compositionally biased region" description="Basic and acidic residues" evidence="11">
    <location>
        <begin position="15"/>
        <end position="25"/>
    </location>
</feature>
<evidence type="ECO:0000256" key="11">
    <source>
        <dbReference type="SAM" id="MobiDB-lite"/>
    </source>
</evidence>
<dbReference type="Pfam" id="PF21010">
    <property type="entry name" value="HA2_C"/>
    <property type="match status" value="1"/>
</dbReference>
<dbReference type="InterPro" id="IPR001650">
    <property type="entry name" value="Helicase_C-like"/>
</dbReference>
<comment type="similarity">
    <text evidence="2">Belongs to the DEAD box helicase family. DEAH subfamily.</text>
</comment>
<keyword evidence="15" id="KW-1185">Reference proteome</keyword>
<feature type="region of interest" description="Disordered" evidence="11">
    <location>
        <begin position="147"/>
        <end position="281"/>
    </location>
</feature>
<keyword evidence="4" id="KW-0547">Nucleotide-binding</keyword>
<proteinExistence type="inferred from homology"/>
<dbReference type="Pfam" id="PF00270">
    <property type="entry name" value="DEAD"/>
    <property type="match status" value="1"/>
</dbReference>
<dbReference type="CDD" id="cd17982">
    <property type="entry name" value="DEXHc_DHX37"/>
    <property type="match status" value="1"/>
</dbReference>
<dbReference type="EMBL" id="CAACVR010000023">
    <property type="protein sequence ID" value="VEU22417.1"/>
    <property type="molecule type" value="Genomic_DNA"/>
</dbReference>
<dbReference type="InterPro" id="IPR048333">
    <property type="entry name" value="HA2_WH"/>
</dbReference>
<dbReference type="Gene3D" id="3.40.50.300">
    <property type="entry name" value="P-loop containing nucleotide triphosphate hydrolases"/>
    <property type="match status" value="2"/>
</dbReference>
<dbReference type="GO" id="GO:0003724">
    <property type="term" value="F:RNA helicase activity"/>
    <property type="evidence" value="ECO:0007669"/>
    <property type="project" value="UniProtKB-EC"/>
</dbReference>
<keyword evidence="5" id="KW-0378">Hydrolase</keyword>
<dbReference type="Gene3D" id="1.20.120.1080">
    <property type="match status" value="1"/>
</dbReference>
<evidence type="ECO:0000256" key="4">
    <source>
        <dbReference type="ARBA" id="ARBA00022741"/>
    </source>
</evidence>
<dbReference type="SMART" id="SM00847">
    <property type="entry name" value="HA2"/>
    <property type="match status" value="1"/>
</dbReference>
<sequence>MARKNFYGKGGSRVSKVEEEEKSGGNEEVGGTGKGLKKAISDDDRNTRKRRLKDELREQHNKKISGQKKKRLNKYIEHQIKREEKEILLKKLEETRIDSSILKSAKLIGTGKQTKREKFQEAIELERKGKITDETKELLYEEREVKSWEDEIKSDGEDEEEQFRSTDDTRSSFINHMPLKTINASKQSSRITGFGFSNIPKVAKKKKKSKYTWRARVEAEKEKAKKDEEEGDFDSDEEEEEEEQEEEGDDDDESEAEEEKIDAAEDVSSDAAQEISSPRGHDFKQWAYEQAQKMNGGEKLTLTAAPADYKPLVRKEDLEDGLHDDYVPLDEDVDRKIFTVEVERSETIQSVRVQLPVFGEEYRIMDAIHNNDCVIICGETGSGKTTQVPQFLFESGYGSAGSETPGMIGVTEPRRVAAVSMAGRVSKELGNCGDKVAYQIRFDGNVKKDTALKFMTDGVLLREMMSDFLLTKYSAIIIDEAHERSVNTDILIGMLSRIIRLRREYHTRDPSRYKILKLIIMSATLRVSDFSENQVLFKIPPPILKVDARQYPVSIHFNRKTAFNYMEEAFRKTCKIHKRLPKGSILVFLTGKVEINDMVKRLRKEFPFKGEQEKVGDLPDVLVSSKNADVEAEEIELEVGEEELVDDFNEEEESEDEEGFEETLEDSQTAEDPLYVLPLYSLLPTKEQMKVFENPPKGSRLCVVATNVAETSLTIPGVRYVVDSGRSKERRYNEDTGVQSFEVSWISKASADQRSGRAGRTGPGHCYRIYSSALYESDFPKFSRPEILRMPVESVVLTMKSMGIDNIVNFPFPTSPGRNMLNKAEKLLGYLGALDSDKKITQFGKQMSLFPLSPRFSKMLLIGNQQECLPYIIALVSALSVGDPFLTEYDLGIEIKVEEKKERDDYNEDDDDDDDDKEKRHQPSGPSQSQLEERRNLLSKFNASRNMFGRLDRSSDSLRLLFAVCSSDHVKPEKRENFCMDNFLSVKLMNEIRKLRKQLTYIVRINTSKESVAASQVRDEDLRLDKPSKKQIQAIKQMVTSGFIDQIAVRADVISSDMRISTNTRIINIPYQTLFPSQLEEEADKFVYIHPSSILVQGGEIPPEYLVYQTLQRSSNTRGIGPRKLRIKPLNDIKGKALANVGKHSGLITYSKPLGHPYGPKDISPTERECYVVPRFGANIGTGGVGWDLPAVKVKQRKTSGRWTVE</sequence>
<dbReference type="Proteomes" id="UP000290900">
    <property type="component" value="Unassembled WGS sequence"/>
</dbReference>
<dbReference type="CDD" id="cd18791">
    <property type="entry name" value="SF2_C_RHA"/>
    <property type="match status" value="1"/>
</dbReference>
<dbReference type="GO" id="GO:0005730">
    <property type="term" value="C:nucleolus"/>
    <property type="evidence" value="ECO:0007669"/>
    <property type="project" value="UniProtKB-SubCell"/>
</dbReference>
<dbReference type="InterPro" id="IPR014001">
    <property type="entry name" value="Helicase_ATP-bd"/>
</dbReference>
<evidence type="ECO:0000313" key="15">
    <source>
        <dbReference type="Proteomes" id="UP000290900"/>
    </source>
</evidence>
<evidence type="ECO:0000256" key="5">
    <source>
        <dbReference type="ARBA" id="ARBA00022801"/>
    </source>
</evidence>
<dbReference type="GO" id="GO:0016787">
    <property type="term" value="F:hydrolase activity"/>
    <property type="evidence" value="ECO:0007669"/>
    <property type="project" value="UniProtKB-KW"/>
</dbReference>
<evidence type="ECO:0000256" key="10">
    <source>
        <dbReference type="ARBA" id="ARBA00047984"/>
    </source>
</evidence>
<dbReference type="InterPro" id="IPR002464">
    <property type="entry name" value="DNA/RNA_helicase_DEAH_CS"/>
</dbReference>
<feature type="domain" description="Helicase ATP-binding" evidence="12">
    <location>
        <begin position="365"/>
        <end position="543"/>
    </location>
</feature>
<dbReference type="FunFam" id="3.40.50.300:FF:000637">
    <property type="entry name" value="ATP-dependent RNA helicase DHX37/DHR1"/>
    <property type="match status" value="1"/>
</dbReference>
<feature type="region of interest" description="Disordered" evidence="11">
    <location>
        <begin position="1"/>
        <end position="71"/>
    </location>
</feature>
<feature type="compositionally biased region" description="Acidic residues" evidence="11">
    <location>
        <begin position="905"/>
        <end position="916"/>
    </location>
</feature>
<evidence type="ECO:0000256" key="7">
    <source>
        <dbReference type="ARBA" id="ARBA00022840"/>
    </source>
</evidence>
<dbReference type="Pfam" id="PF00271">
    <property type="entry name" value="Helicase_C"/>
    <property type="match status" value="1"/>
</dbReference>
<dbReference type="Pfam" id="PF07717">
    <property type="entry name" value="OB_NTP_bind"/>
    <property type="match status" value="1"/>
</dbReference>
<gene>
    <name evidence="14" type="ORF">BRENAR_LOCUS3148</name>
</gene>
<feature type="region of interest" description="Disordered" evidence="11">
    <location>
        <begin position="901"/>
        <end position="933"/>
    </location>
</feature>
<dbReference type="EC" id="3.6.4.13" evidence="3"/>
<dbReference type="PROSITE" id="PS00690">
    <property type="entry name" value="DEAH_ATP_HELICASE"/>
    <property type="match status" value="1"/>
</dbReference>
<dbReference type="InterPro" id="IPR027417">
    <property type="entry name" value="P-loop_NTPase"/>
</dbReference>
<keyword evidence="8" id="KW-0694">RNA-binding</keyword>
<keyword evidence="6" id="KW-0347">Helicase</keyword>
<feature type="domain" description="Helicase C-terminal" evidence="13">
    <location>
        <begin position="629"/>
        <end position="803"/>
    </location>
</feature>
<keyword evidence="9" id="KW-0539">Nucleus</keyword>
<dbReference type="PANTHER" id="PTHR18934">
    <property type="entry name" value="ATP-DEPENDENT RNA HELICASE"/>
    <property type="match status" value="1"/>
</dbReference>
<organism evidence="14 15">
    <name type="scientific">Brettanomyces naardenensis</name>
    <name type="common">Yeast</name>
    <dbReference type="NCBI Taxonomy" id="13370"/>
    <lineage>
        <taxon>Eukaryota</taxon>
        <taxon>Fungi</taxon>
        <taxon>Dikarya</taxon>
        <taxon>Ascomycota</taxon>
        <taxon>Saccharomycotina</taxon>
        <taxon>Pichiomycetes</taxon>
        <taxon>Pichiales</taxon>
        <taxon>Pichiaceae</taxon>
        <taxon>Brettanomyces</taxon>
    </lineage>
</organism>
<feature type="compositionally biased region" description="Acidic residues" evidence="11">
    <location>
        <begin position="229"/>
        <end position="268"/>
    </location>
</feature>
<dbReference type="PANTHER" id="PTHR18934:SF99">
    <property type="entry name" value="ATP-DEPENDENT RNA HELICASE DHX37-RELATED"/>
    <property type="match status" value="1"/>
</dbReference>
<dbReference type="PROSITE" id="PS51192">
    <property type="entry name" value="HELICASE_ATP_BIND_1"/>
    <property type="match status" value="1"/>
</dbReference>
<protein>
    <recommendedName>
        <fullName evidence="3">RNA helicase</fullName>
        <ecNumber evidence="3">3.6.4.13</ecNumber>
    </recommendedName>
</protein>
<feature type="compositionally biased region" description="Basic and acidic residues" evidence="11">
    <location>
        <begin position="215"/>
        <end position="228"/>
    </location>
</feature>
<comment type="catalytic activity">
    <reaction evidence="10">
        <text>ATP + H2O = ADP + phosphate + H(+)</text>
        <dbReference type="Rhea" id="RHEA:13065"/>
        <dbReference type="ChEBI" id="CHEBI:15377"/>
        <dbReference type="ChEBI" id="CHEBI:15378"/>
        <dbReference type="ChEBI" id="CHEBI:30616"/>
        <dbReference type="ChEBI" id="CHEBI:43474"/>
        <dbReference type="ChEBI" id="CHEBI:456216"/>
        <dbReference type="EC" id="3.6.4.13"/>
    </reaction>
</comment>
<feature type="compositionally biased region" description="Basic residues" evidence="11">
    <location>
        <begin position="62"/>
        <end position="71"/>
    </location>
</feature>
<evidence type="ECO:0000256" key="8">
    <source>
        <dbReference type="ARBA" id="ARBA00022884"/>
    </source>
</evidence>